<accession>A0A409V904</accession>
<evidence type="ECO:0000313" key="8">
    <source>
        <dbReference type="Proteomes" id="UP000284842"/>
    </source>
</evidence>
<evidence type="ECO:0000256" key="5">
    <source>
        <dbReference type="SAM" id="SignalP"/>
    </source>
</evidence>
<keyword evidence="1" id="KW-1015">Disulfide bond</keyword>
<comment type="caution">
    <text evidence="7">The sequence shown here is derived from an EMBL/GenBank/DDBJ whole genome shotgun (WGS) entry which is preliminary data.</text>
</comment>
<dbReference type="PANTHER" id="PTHR45856:SF25">
    <property type="entry name" value="FUNGAL LIPASE-LIKE DOMAIN-CONTAINING PROTEIN"/>
    <property type="match status" value="1"/>
</dbReference>
<feature type="signal peptide" evidence="5">
    <location>
        <begin position="1"/>
        <end position="23"/>
    </location>
</feature>
<dbReference type="Gene3D" id="3.40.50.1820">
    <property type="entry name" value="alpha/beta hydrolase"/>
    <property type="match status" value="1"/>
</dbReference>
<comment type="catalytic activity">
    <reaction evidence="3">
        <text>a diacylglycerol + H2O = a monoacylglycerol + a fatty acid + H(+)</text>
        <dbReference type="Rhea" id="RHEA:32731"/>
        <dbReference type="ChEBI" id="CHEBI:15377"/>
        <dbReference type="ChEBI" id="CHEBI:15378"/>
        <dbReference type="ChEBI" id="CHEBI:17408"/>
        <dbReference type="ChEBI" id="CHEBI:18035"/>
        <dbReference type="ChEBI" id="CHEBI:28868"/>
    </reaction>
</comment>
<dbReference type="Proteomes" id="UP000284842">
    <property type="component" value="Unassembled WGS sequence"/>
</dbReference>
<evidence type="ECO:0000256" key="3">
    <source>
        <dbReference type="ARBA" id="ARBA00047591"/>
    </source>
</evidence>
<dbReference type="PANTHER" id="PTHR45856">
    <property type="entry name" value="ALPHA/BETA-HYDROLASES SUPERFAMILY PROTEIN"/>
    <property type="match status" value="1"/>
</dbReference>
<evidence type="ECO:0000313" key="7">
    <source>
        <dbReference type="EMBL" id="PPQ63103.1"/>
    </source>
</evidence>
<dbReference type="SUPFAM" id="SSF53474">
    <property type="entry name" value="alpha/beta-Hydrolases"/>
    <property type="match status" value="1"/>
</dbReference>
<proteinExistence type="inferred from homology"/>
<gene>
    <name evidence="7" type="ORF">CVT24_005814</name>
</gene>
<protein>
    <recommendedName>
        <fullName evidence="6">Fungal lipase-type domain-containing protein</fullName>
    </recommendedName>
</protein>
<evidence type="ECO:0000259" key="6">
    <source>
        <dbReference type="Pfam" id="PF01764"/>
    </source>
</evidence>
<evidence type="ECO:0000256" key="1">
    <source>
        <dbReference type="ARBA" id="ARBA00023157"/>
    </source>
</evidence>
<evidence type="ECO:0000256" key="2">
    <source>
        <dbReference type="ARBA" id="ARBA00043996"/>
    </source>
</evidence>
<dbReference type="GO" id="GO:0006629">
    <property type="term" value="P:lipid metabolic process"/>
    <property type="evidence" value="ECO:0007669"/>
    <property type="project" value="InterPro"/>
</dbReference>
<name>A0A409V904_9AGAR</name>
<comment type="catalytic activity">
    <reaction evidence="4">
        <text>a monoacylglycerol + H2O = glycerol + a fatty acid + H(+)</text>
        <dbReference type="Rhea" id="RHEA:15245"/>
        <dbReference type="ChEBI" id="CHEBI:15377"/>
        <dbReference type="ChEBI" id="CHEBI:15378"/>
        <dbReference type="ChEBI" id="CHEBI:17408"/>
        <dbReference type="ChEBI" id="CHEBI:17754"/>
        <dbReference type="ChEBI" id="CHEBI:28868"/>
    </reaction>
</comment>
<dbReference type="AlphaFoldDB" id="A0A409V904"/>
<evidence type="ECO:0000256" key="4">
    <source>
        <dbReference type="ARBA" id="ARBA00048461"/>
    </source>
</evidence>
<keyword evidence="5" id="KW-0732">Signal</keyword>
<dbReference type="InterPro" id="IPR029058">
    <property type="entry name" value="AB_hydrolase_fold"/>
</dbReference>
<dbReference type="InterPro" id="IPR051218">
    <property type="entry name" value="Sec_MonoDiacylglyc_Lipase"/>
</dbReference>
<feature type="chain" id="PRO_5019574478" description="Fungal lipase-type domain-containing protein" evidence="5">
    <location>
        <begin position="24"/>
        <end position="304"/>
    </location>
</feature>
<dbReference type="InterPro" id="IPR002921">
    <property type="entry name" value="Fungal_lipase-type"/>
</dbReference>
<sequence length="304" mass="32278">MPHHFAMLKLLLLAALGSLLVSASPIELIEKRQTTFTTLTSAQISAFKPYTHFASTAYCKPATTIGWSCGSNCNANPTFVPVASGGDGASVQFWYVGYDQNLKSVIVAHQGTDTSKIEALLTDANIVMKTLSTSLFPGISSSIKVHDGFADAHAKTAATILSSVKTALSRSGYTKVTLVGHSLGAALALLDSVYLPLNLKGVTYRMIGYGMPRVGNQNFADYVDANVDVTHINNKKDLVPILPGRFLGFHHPSGEKHIQASNAWIACPGQDNTDDRCTVGTVGNILEGNTSDHSGPYDGVTMGC</sequence>
<feature type="domain" description="Fungal lipase-type" evidence="6">
    <location>
        <begin position="107"/>
        <end position="245"/>
    </location>
</feature>
<dbReference type="InParanoid" id="A0A409V904"/>
<dbReference type="EMBL" id="NHTK01006131">
    <property type="protein sequence ID" value="PPQ63103.1"/>
    <property type="molecule type" value="Genomic_DNA"/>
</dbReference>
<dbReference type="CDD" id="cd00519">
    <property type="entry name" value="Lipase_3"/>
    <property type="match status" value="1"/>
</dbReference>
<dbReference type="Pfam" id="PF01764">
    <property type="entry name" value="Lipase_3"/>
    <property type="match status" value="1"/>
</dbReference>
<reference evidence="7 8" key="1">
    <citation type="journal article" date="2018" name="Evol. Lett.">
        <title>Horizontal gene cluster transfer increased hallucinogenic mushroom diversity.</title>
        <authorList>
            <person name="Reynolds H.T."/>
            <person name="Vijayakumar V."/>
            <person name="Gluck-Thaler E."/>
            <person name="Korotkin H.B."/>
            <person name="Matheny P.B."/>
            <person name="Slot J.C."/>
        </authorList>
    </citation>
    <scope>NUCLEOTIDE SEQUENCE [LARGE SCALE GENOMIC DNA]</scope>
    <source>
        <strain evidence="7 8">2629</strain>
    </source>
</reference>
<comment type="similarity">
    <text evidence="2">Belongs to the AB hydrolase superfamily. Lipase family. Class 3 subfamily.</text>
</comment>
<organism evidence="7 8">
    <name type="scientific">Panaeolus cyanescens</name>
    <dbReference type="NCBI Taxonomy" id="181874"/>
    <lineage>
        <taxon>Eukaryota</taxon>
        <taxon>Fungi</taxon>
        <taxon>Dikarya</taxon>
        <taxon>Basidiomycota</taxon>
        <taxon>Agaricomycotina</taxon>
        <taxon>Agaricomycetes</taxon>
        <taxon>Agaricomycetidae</taxon>
        <taxon>Agaricales</taxon>
        <taxon>Agaricineae</taxon>
        <taxon>Galeropsidaceae</taxon>
        <taxon>Panaeolus</taxon>
    </lineage>
</organism>
<dbReference type="OrthoDB" id="426718at2759"/>
<keyword evidence="8" id="KW-1185">Reference proteome</keyword>